<evidence type="ECO:0000313" key="2">
    <source>
        <dbReference type="Proteomes" id="UP000070544"/>
    </source>
</evidence>
<proteinExistence type="predicted"/>
<evidence type="ECO:0000313" key="1">
    <source>
        <dbReference type="EMBL" id="KXS13126.1"/>
    </source>
</evidence>
<dbReference type="EMBL" id="KQ965781">
    <property type="protein sequence ID" value="KXS13126.1"/>
    <property type="molecule type" value="Genomic_DNA"/>
</dbReference>
<dbReference type="Proteomes" id="UP000070544">
    <property type="component" value="Unassembled WGS sequence"/>
</dbReference>
<accession>A0A139A8K2</accession>
<organism evidence="1 2">
    <name type="scientific">Gonapodya prolifera (strain JEL478)</name>
    <name type="common">Monoblepharis prolifera</name>
    <dbReference type="NCBI Taxonomy" id="1344416"/>
    <lineage>
        <taxon>Eukaryota</taxon>
        <taxon>Fungi</taxon>
        <taxon>Fungi incertae sedis</taxon>
        <taxon>Chytridiomycota</taxon>
        <taxon>Chytridiomycota incertae sedis</taxon>
        <taxon>Monoblepharidomycetes</taxon>
        <taxon>Monoblepharidales</taxon>
        <taxon>Gonapodyaceae</taxon>
        <taxon>Gonapodya</taxon>
    </lineage>
</organism>
<sequence>MELGKEGRVAPFKQLVSKSFEHSIGLLVVIFAHKRETNTFESPQARNGRFHDTDKFHKCCPRPFPSSRGKAENRKHAVGFQKSVIDIKDVVSNQLGHIAIRDEVFANVHVKTRVAIETSKMLQKAVDRGEWWVVIDCVMKNEFRARRTGHQPVREFAVSTTNQENDRVCTTKRVFGAGVRVGMWGVFQNVQEVVNGAESGFRTRVNQFNLERSFHGPRGKKGVCHNVPFETRPDRGVLEQMSVPMDVTNDAFYHGPAI</sequence>
<reference evidence="1 2" key="1">
    <citation type="journal article" date="2015" name="Genome Biol. Evol.">
        <title>Phylogenomic analyses indicate that early fungi evolved digesting cell walls of algal ancestors of land plants.</title>
        <authorList>
            <person name="Chang Y."/>
            <person name="Wang S."/>
            <person name="Sekimoto S."/>
            <person name="Aerts A.L."/>
            <person name="Choi C."/>
            <person name="Clum A."/>
            <person name="LaButti K.M."/>
            <person name="Lindquist E.A."/>
            <person name="Yee Ngan C."/>
            <person name="Ohm R.A."/>
            <person name="Salamov A.A."/>
            <person name="Grigoriev I.V."/>
            <person name="Spatafora J.W."/>
            <person name="Berbee M.L."/>
        </authorList>
    </citation>
    <scope>NUCLEOTIDE SEQUENCE [LARGE SCALE GENOMIC DNA]</scope>
    <source>
        <strain evidence="1 2">JEL478</strain>
    </source>
</reference>
<gene>
    <name evidence="1" type="ORF">M427DRAFT_45886</name>
</gene>
<keyword evidence="2" id="KW-1185">Reference proteome</keyword>
<dbReference type="AlphaFoldDB" id="A0A139A8K2"/>
<protein>
    <submittedName>
        <fullName evidence="1">Uncharacterized protein</fullName>
    </submittedName>
</protein>
<name>A0A139A8K2_GONPJ</name>